<gene>
    <name evidence="2" type="ORF">ID810_02425</name>
</gene>
<accession>A0A7T0PWL1</accession>
<feature type="transmembrane region" description="Helical" evidence="1">
    <location>
        <begin position="100"/>
        <end position="121"/>
    </location>
</feature>
<evidence type="ECO:0000256" key="1">
    <source>
        <dbReference type="SAM" id="Phobius"/>
    </source>
</evidence>
<keyword evidence="1" id="KW-0472">Membrane</keyword>
<proteinExistence type="predicted"/>
<keyword evidence="3" id="KW-1185">Reference proteome</keyword>
<dbReference type="PANTHER" id="PTHR35337">
    <property type="entry name" value="SLR1478 PROTEIN"/>
    <property type="match status" value="1"/>
</dbReference>
<sequence length="331" mass="35199">MDIDAFSAARRDQWDRLDELTRRRQLTGSQADELVALYRGAARDLSRARTQAPDPQVLAELSRLVVAARARVTGTREVRASDLRRYLAQTVPAALYRLRWWTLGVTLAELAIAVVVAVWTLHSPQAMSALGSPSELSAYANDAFESYYSTYAPSEFASQVWTNNARIAVLCVAGGITGVLPAYVMWANAVSLGQAAAIMVDHDLLGLFFALISPHGLLELTCVFIAGAAGLKLFWTMLVPGPRPRAVALAEEGRALIAVAVGMTGALAVAGVIEAFVTPAPVPWSLKITVGVLALVVLWTYTLVVGGRAVRSGVTGDLDEEEAGAVAVAVG</sequence>
<feature type="transmembrane region" description="Helical" evidence="1">
    <location>
        <begin position="284"/>
        <end position="304"/>
    </location>
</feature>
<dbReference type="AlphaFoldDB" id="A0A7T0PWL1"/>
<organism evidence="2 3">
    <name type="scientific">Actinomyces respiraculi</name>
    <dbReference type="NCBI Taxonomy" id="2744574"/>
    <lineage>
        <taxon>Bacteria</taxon>
        <taxon>Bacillati</taxon>
        <taxon>Actinomycetota</taxon>
        <taxon>Actinomycetes</taxon>
        <taxon>Actinomycetales</taxon>
        <taxon>Actinomycetaceae</taxon>
        <taxon>Actinomyces</taxon>
    </lineage>
</organism>
<dbReference type="PANTHER" id="PTHR35337:SF1">
    <property type="entry name" value="SLR1478 PROTEIN"/>
    <property type="match status" value="1"/>
</dbReference>
<evidence type="ECO:0000313" key="3">
    <source>
        <dbReference type="Proteomes" id="UP000594637"/>
    </source>
</evidence>
<evidence type="ECO:0000313" key="2">
    <source>
        <dbReference type="EMBL" id="QPL05844.1"/>
    </source>
</evidence>
<dbReference type="EMBL" id="CP063989">
    <property type="protein sequence ID" value="QPL05844.1"/>
    <property type="molecule type" value="Genomic_DNA"/>
</dbReference>
<dbReference type="InterPro" id="IPR002798">
    <property type="entry name" value="SpoIIM-like"/>
</dbReference>
<dbReference type="KEGG" id="arep:ID810_02425"/>
<feature type="transmembrane region" description="Helical" evidence="1">
    <location>
        <begin position="255"/>
        <end position="278"/>
    </location>
</feature>
<name>A0A7T0PWL1_9ACTO</name>
<reference evidence="2 3" key="1">
    <citation type="submission" date="2020-11" db="EMBL/GenBank/DDBJ databases">
        <title>Actinomyces sp. ZJ750.</title>
        <authorList>
            <person name="Zhou J."/>
        </authorList>
    </citation>
    <scope>NUCLEOTIDE SEQUENCE [LARGE SCALE GENOMIC DNA]</scope>
    <source>
        <strain evidence="2 3">ZJ750</strain>
    </source>
</reference>
<feature type="transmembrane region" description="Helical" evidence="1">
    <location>
        <begin position="206"/>
        <end position="234"/>
    </location>
</feature>
<feature type="transmembrane region" description="Helical" evidence="1">
    <location>
        <begin position="167"/>
        <end position="186"/>
    </location>
</feature>
<protein>
    <submittedName>
        <fullName evidence="2">Stage II sporulation protein M</fullName>
    </submittedName>
</protein>
<keyword evidence="1" id="KW-1133">Transmembrane helix</keyword>
<dbReference type="Proteomes" id="UP000594637">
    <property type="component" value="Chromosome"/>
</dbReference>
<keyword evidence="1" id="KW-0812">Transmembrane</keyword>
<dbReference type="Pfam" id="PF01944">
    <property type="entry name" value="SpoIIM"/>
    <property type="match status" value="1"/>
</dbReference>
<dbReference type="RefSeq" id="WP_166856190.1">
    <property type="nucleotide sequence ID" value="NZ_CP063989.1"/>
</dbReference>